<feature type="region of interest" description="Disordered" evidence="1">
    <location>
        <begin position="45"/>
        <end position="64"/>
    </location>
</feature>
<dbReference type="AlphaFoldDB" id="A0A0A9FR39"/>
<reference evidence="2" key="2">
    <citation type="journal article" date="2015" name="Data Brief">
        <title>Shoot transcriptome of the giant reed, Arundo donax.</title>
        <authorList>
            <person name="Barrero R.A."/>
            <person name="Guerrero F.D."/>
            <person name="Moolhuijzen P."/>
            <person name="Goolsby J.A."/>
            <person name="Tidwell J."/>
            <person name="Bellgard S.E."/>
            <person name="Bellgard M.I."/>
        </authorList>
    </citation>
    <scope>NUCLEOTIDE SEQUENCE</scope>
    <source>
        <tissue evidence="2">Shoot tissue taken approximately 20 cm above the soil surface</tissue>
    </source>
</reference>
<reference evidence="2" key="1">
    <citation type="submission" date="2014-09" db="EMBL/GenBank/DDBJ databases">
        <authorList>
            <person name="Magalhaes I.L.F."/>
            <person name="Oliveira U."/>
            <person name="Santos F.R."/>
            <person name="Vidigal T.H.D.A."/>
            <person name="Brescovit A.D."/>
            <person name="Santos A.J."/>
        </authorList>
    </citation>
    <scope>NUCLEOTIDE SEQUENCE</scope>
    <source>
        <tissue evidence="2">Shoot tissue taken approximately 20 cm above the soil surface</tissue>
    </source>
</reference>
<proteinExistence type="predicted"/>
<organism evidence="2">
    <name type="scientific">Arundo donax</name>
    <name type="common">Giant reed</name>
    <name type="synonym">Donax arundinaceus</name>
    <dbReference type="NCBI Taxonomy" id="35708"/>
    <lineage>
        <taxon>Eukaryota</taxon>
        <taxon>Viridiplantae</taxon>
        <taxon>Streptophyta</taxon>
        <taxon>Embryophyta</taxon>
        <taxon>Tracheophyta</taxon>
        <taxon>Spermatophyta</taxon>
        <taxon>Magnoliopsida</taxon>
        <taxon>Liliopsida</taxon>
        <taxon>Poales</taxon>
        <taxon>Poaceae</taxon>
        <taxon>PACMAD clade</taxon>
        <taxon>Arundinoideae</taxon>
        <taxon>Arundineae</taxon>
        <taxon>Arundo</taxon>
    </lineage>
</organism>
<name>A0A0A9FR39_ARUDO</name>
<evidence type="ECO:0000256" key="1">
    <source>
        <dbReference type="SAM" id="MobiDB-lite"/>
    </source>
</evidence>
<sequence length="85" mass="8839">MIIFHYHQSILGGSLQHYCFPAKNSKPIHFIGAAAHGLATAPASTASGEREAARGGRSRGNAAPVAAATVRIATPGNESRDWIDG</sequence>
<dbReference type="EMBL" id="GBRH01185110">
    <property type="protein sequence ID" value="JAE12786.1"/>
    <property type="molecule type" value="Transcribed_RNA"/>
</dbReference>
<evidence type="ECO:0000313" key="2">
    <source>
        <dbReference type="EMBL" id="JAE12786.1"/>
    </source>
</evidence>
<protein>
    <submittedName>
        <fullName evidence="2">Uncharacterized protein</fullName>
    </submittedName>
</protein>
<accession>A0A0A9FR39</accession>